<dbReference type="CDD" id="cd07750">
    <property type="entry name" value="PolyPPase_VTC_like"/>
    <property type="match status" value="1"/>
</dbReference>
<dbReference type="Proteomes" id="UP001595715">
    <property type="component" value="Unassembled WGS sequence"/>
</dbReference>
<accession>A0ABV8K2T1</accession>
<gene>
    <name evidence="2" type="ORF">ACFOZ8_11695</name>
</gene>
<evidence type="ECO:0000259" key="1">
    <source>
        <dbReference type="Pfam" id="PF09359"/>
    </source>
</evidence>
<proteinExistence type="predicted"/>
<feature type="domain" description="VTC" evidence="1">
    <location>
        <begin position="7"/>
        <end position="232"/>
    </location>
</feature>
<name>A0ABV8K2T1_9BACL</name>
<reference evidence="3" key="1">
    <citation type="journal article" date="2019" name="Int. J. Syst. Evol. Microbiol.">
        <title>The Global Catalogue of Microorganisms (GCM) 10K type strain sequencing project: providing services to taxonomists for standard genome sequencing and annotation.</title>
        <authorList>
            <consortium name="The Broad Institute Genomics Platform"/>
            <consortium name="The Broad Institute Genome Sequencing Center for Infectious Disease"/>
            <person name="Wu L."/>
            <person name="Ma J."/>
        </authorList>
    </citation>
    <scope>NUCLEOTIDE SEQUENCE [LARGE SCALE GENOMIC DNA]</scope>
    <source>
        <strain evidence="3">IBRC-M 10987</strain>
    </source>
</reference>
<dbReference type="Gene3D" id="3.20.100.30">
    <property type="entry name" value="VTC, catalytic tunnel domain"/>
    <property type="match status" value="1"/>
</dbReference>
<organism evidence="2 3">
    <name type="scientific">Paenibacillus xanthanilyticus</name>
    <dbReference type="NCBI Taxonomy" id="1783531"/>
    <lineage>
        <taxon>Bacteria</taxon>
        <taxon>Bacillati</taxon>
        <taxon>Bacillota</taxon>
        <taxon>Bacilli</taxon>
        <taxon>Bacillales</taxon>
        <taxon>Paenibacillaceae</taxon>
        <taxon>Paenibacillus</taxon>
    </lineage>
</organism>
<protein>
    <submittedName>
        <fullName evidence="2">Polyphosphate polymerase domain-containing protein</fullName>
    </submittedName>
</protein>
<dbReference type="InterPro" id="IPR018966">
    <property type="entry name" value="VTC_domain"/>
</dbReference>
<evidence type="ECO:0000313" key="3">
    <source>
        <dbReference type="Proteomes" id="UP001595715"/>
    </source>
</evidence>
<comment type="caution">
    <text evidence="2">The sequence shown here is derived from an EMBL/GenBank/DDBJ whole genome shotgun (WGS) entry which is preliminary data.</text>
</comment>
<dbReference type="InterPro" id="IPR042267">
    <property type="entry name" value="VTC_sf"/>
</dbReference>
<evidence type="ECO:0000313" key="2">
    <source>
        <dbReference type="EMBL" id="MFC4100309.1"/>
    </source>
</evidence>
<dbReference type="EMBL" id="JBHSAM010000023">
    <property type="protein sequence ID" value="MFC4100309.1"/>
    <property type="molecule type" value="Genomic_DNA"/>
</dbReference>
<dbReference type="RefSeq" id="WP_377718981.1">
    <property type="nucleotide sequence ID" value="NZ_JBHSAM010000023.1"/>
</dbReference>
<keyword evidence="3" id="KW-1185">Reference proteome</keyword>
<dbReference type="Pfam" id="PF09359">
    <property type="entry name" value="VTC"/>
    <property type="match status" value="1"/>
</dbReference>
<sequence>MAIEVFNRYENKYLMDTTAFHKLHDRLMDYMELDAYNKNNQFYSISNLYYDTEHHSLIRTSLSKPKYREKLRVRAYGVPEGDAKVYLELKKKVFGLVNKRRTALKLHEAYEFVRTGKPPAYREGMNRQVIAEIEYFLSRYELKPMTYLAYDRIAMFCKGNRDLRITFDTNIRSRRHDLGLELGDHGEQLMESGQWLMEVKAEKTVPVWLAKLLAEHQMYRTSFSKYGNEYKKSIRHANRTLSEIEPPATETYTPAFVVPEILPSSTSSTMTTEEERIVSC</sequence>